<accession>A0A517NWC3</accession>
<organism evidence="1 2">
    <name type="scientific">Stieleria marina</name>
    <dbReference type="NCBI Taxonomy" id="1930275"/>
    <lineage>
        <taxon>Bacteria</taxon>
        <taxon>Pseudomonadati</taxon>
        <taxon>Planctomycetota</taxon>
        <taxon>Planctomycetia</taxon>
        <taxon>Pirellulales</taxon>
        <taxon>Pirellulaceae</taxon>
        <taxon>Stieleria</taxon>
    </lineage>
</organism>
<sequence>MMISDKTDHGHANSDRVVAMSDHDKTCGVGCQDFNELDARAAARLKMSLGSYRQMMVETMARHAG</sequence>
<dbReference type="EMBL" id="CP036526">
    <property type="protein sequence ID" value="QDT11419.1"/>
    <property type="molecule type" value="Genomic_DNA"/>
</dbReference>
<evidence type="ECO:0000313" key="1">
    <source>
        <dbReference type="EMBL" id="QDT11419.1"/>
    </source>
</evidence>
<protein>
    <submittedName>
        <fullName evidence="1">Uncharacterized protein</fullName>
    </submittedName>
</protein>
<name>A0A517NWC3_9BACT</name>
<keyword evidence="2" id="KW-1185">Reference proteome</keyword>
<evidence type="ECO:0000313" key="2">
    <source>
        <dbReference type="Proteomes" id="UP000319817"/>
    </source>
</evidence>
<reference evidence="1 2" key="1">
    <citation type="submission" date="2019-02" db="EMBL/GenBank/DDBJ databases">
        <title>Deep-cultivation of Planctomycetes and their phenomic and genomic characterization uncovers novel biology.</title>
        <authorList>
            <person name="Wiegand S."/>
            <person name="Jogler M."/>
            <person name="Boedeker C."/>
            <person name="Pinto D."/>
            <person name="Vollmers J."/>
            <person name="Rivas-Marin E."/>
            <person name="Kohn T."/>
            <person name="Peeters S.H."/>
            <person name="Heuer A."/>
            <person name="Rast P."/>
            <person name="Oberbeckmann S."/>
            <person name="Bunk B."/>
            <person name="Jeske O."/>
            <person name="Meyerdierks A."/>
            <person name="Storesund J.E."/>
            <person name="Kallscheuer N."/>
            <person name="Luecker S."/>
            <person name="Lage O.M."/>
            <person name="Pohl T."/>
            <person name="Merkel B.J."/>
            <person name="Hornburger P."/>
            <person name="Mueller R.-W."/>
            <person name="Bruemmer F."/>
            <person name="Labrenz M."/>
            <person name="Spormann A.M."/>
            <person name="Op den Camp H."/>
            <person name="Overmann J."/>
            <person name="Amann R."/>
            <person name="Jetten M.S.M."/>
            <person name="Mascher T."/>
            <person name="Medema M.H."/>
            <person name="Devos D.P."/>
            <person name="Kaster A.-K."/>
            <person name="Ovreas L."/>
            <person name="Rohde M."/>
            <person name="Galperin M.Y."/>
            <person name="Jogler C."/>
        </authorList>
    </citation>
    <scope>NUCLEOTIDE SEQUENCE [LARGE SCALE GENOMIC DNA]</scope>
    <source>
        <strain evidence="1 2">K23_9</strain>
    </source>
</reference>
<dbReference type="Proteomes" id="UP000319817">
    <property type="component" value="Chromosome"/>
</dbReference>
<gene>
    <name evidence="1" type="ORF">K239x_34160</name>
</gene>
<dbReference type="RefSeq" id="WP_145419254.1">
    <property type="nucleotide sequence ID" value="NZ_CP036526.1"/>
</dbReference>
<proteinExistence type="predicted"/>
<dbReference type="AlphaFoldDB" id="A0A517NWC3"/>